<dbReference type="eggNOG" id="COG0111">
    <property type="taxonomic scope" value="Bacteria"/>
</dbReference>
<dbReference type="InterPro" id="IPR029753">
    <property type="entry name" value="D-isomer_DH_CS"/>
</dbReference>
<reference evidence="8" key="1">
    <citation type="journal article" date="2014" name="Genome Announc.">
        <title>Draft genome sequence of Weissella oryzae SG25T, isolated from fermented rice grains.</title>
        <authorList>
            <person name="Tanizawa Y."/>
            <person name="Fujisawa T."/>
            <person name="Mochizuki T."/>
            <person name="Kaminuma E."/>
            <person name="Suzuki Y."/>
            <person name="Nakamura Y."/>
            <person name="Tohno M."/>
        </authorList>
    </citation>
    <scope>NUCLEOTIDE SEQUENCE [LARGE SCALE GENOMIC DNA]</scope>
    <source>
        <strain evidence="8">DSM 25784 / JCM 18191 / LMG 30913 / SG25</strain>
    </source>
</reference>
<evidence type="ECO:0000313" key="8">
    <source>
        <dbReference type="Proteomes" id="UP000030643"/>
    </source>
</evidence>
<dbReference type="RefSeq" id="WP_027699729.1">
    <property type="nucleotide sequence ID" value="NZ_DF820499.1"/>
</dbReference>
<dbReference type="Gene3D" id="3.40.50.720">
    <property type="entry name" value="NAD(P)-binding Rossmann-like Domain"/>
    <property type="match status" value="2"/>
</dbReference>
<keyword evidence="2 4" id="KW-0560">Oxidoreductase</keyword>
<evidence type="ECO:0000256" key="1">
    <source>
        <dbReference type="ARBA" id="ARBA00005854"/>
    </source>
</evidence>
<evidence type="ECO:0000256" key="2">
    <source>
        <dbReference type="ARBA" id="ARBA00023002"/>
    </source>
</evidence>
<evidence type="ECO:0000259" key="6">
    <source>
        <dbReference type="Pfam" id="PF02826"/>
    </source>
</evidence>
<dbReference type="InterPro" id="IPR006140">
    <property type="entry name" value="D-isomer_DH_NAD-bd"/>
</dbReference>
<evidence type="ECO:0000259" key="5">
    <source>
        <dbReference type="Pfam" id="PF00389"/>
    </source>
</evidence>
<dbReference type="FunFam" id="3.40.50.720:FF:000203">
    <property type="entry name" value="D-3-phosphoglycerate dehydrogenase (SerA)"/>
    <property type="match status" value="1"/>
</dbReference>
<feature type="domain" description="D-isomer specific 2-hydroxyacid dehydrogenase NAD-binding" evidence="6">
    <location>
        <begin position="108"/>
        <end position="279"/>
    </location>
</feature>
<dbReference type="STRING" id="1329250.WOSG25_160130"/>
<accession>A0A069CX86</accession>
<keyword evidence="3" id="KW-0520">NAD</keyword>
<sequence>MSEQIVFLPDDIPAVGKELLAQAGLEVVIGSGRDKQLMISEGAKANAVLIGTQKFDAEIMDSMPNLKVIARNGVGYDSVDIEAATKRGIQVVNTPTALSGSVAETAVAELLAISKNLYQDSKALNEDNWNYRKTHLGRDLYGKTVGILGFGRIGQMVAQKLQGFEVKIIAVDPFAKAKDNVTMVERDTLFKEADYVMVHLPAIPETEHSIGKAEFDMMKDDAYIINMARGSIIVEADLVDALKKHTIAGAALDVFEAEPLPISDPLVGLENVLLTPHIASNTVETKRRMAIDASNDIISVLKGEEPKFKVNHI</sequence>
<dbReference type="Proteomes" id="UP000030643">
    <property type="component" value="Unassembled WGS sequence"/>
</dbReference>
<evidence type="ECO:0000256" key="4">
    <source>
        <dbReference type="RuleBase" id="RU003719"/>
    </source>
</evidence>
<dbReference type="PANTHER" id="PTHR42789:SF1">
    <property type="entry name" value="D-ISOMER SPECIFIC 2-HYDROXYACID DEHYDROGENASE FAMILY PROTEIN (AFU_ORTHOLOGUE AFUA_6G10090)"/>
    <property type="match status" value="1"/>
</dbReference>
<dbReference type="SUPFAM" id="SSF51735">
    <property type="entry name" value="NAD(P)-binding Rossmann-fold domains"/>
    <property type="match status" value="1"/>
</dbReference>
<evidence type="ECO:0000313" key="7">
    <source>
        <dbReference type="EMBL" id="GAK31798.1"/>
    </source>
</evidence>
<comment type="similarity">
    <text evidence="1 4">Belongs to the D-isomer specific 2-hydroxyacid dehydrogenase family.</text>
</comment>
<dbReference type="InterPro" id="IPR050857">
    <property type="entry name" value="D-2-hydroxyacid_DH"/>
</dbReference>
<dbReference type="CDD" id="cd12173">
    <property type="entry name" value="PGDH_4"/>
    <property type="match status" value="1"/>
</dbReference>
<dbReference type="PROSITE" id="PS00671">
    <property type="entry name" value="D_2_HYDROXYACID_DH_3"/>
    <property type="match status" value="1"/>
</dbReference>
<dbReference type="OrthoDB" id="9805416at2"/>
<dbReference type="SUPFAM" id="SSF52283">
    <property type="entry name" value="Formate/glycerate dehydrogenase catalytic domain-like"/>
    <property type="match status" value="1"/>
</dbReference>
<dbReference type="GO" id="GO:0016616">
    <property type="term" value="F:oxidoreductase activity, acting on the CH-OH group of donors, NAD or NADP as acceptor"/>
    <property type="evidence" value="ECO:0007669"/>
    <property type="project" value="InterPro"/>
</dbReference>
<dbReference type="InterPro" id="IPR036291">
    <property type="entry name" value="NAD(P)-bd_dom_sf"/>
</dbReference>
<dbReference type="AlphaFoldDB" id="A0A069CX86"/>
<organism evidence="7 8">
    <name type="scientific">Weissella oryzae (strain DSM 25784 / JCM 18191 / LMG 30913 / SG25)</name>
    <dbReference type="NCBI Taxonomy" id="1329250"/>
    <lineage>
        <taxon>Bacteria</taxon>
        <taxon>Bacillati</taxon>
        <taxon>Bacillota</taxon>
        <taxon>Bacilli</taxon>
        <taxon>Lactobacillales</taxon>
        <taxon>Lactobacillaceae</taxon>
        <taxon>Weissella</taxon>
    </lineage>
</organism>
<dbReference type="InterPro" id="IPR006139">
    <property type="entry name" value="D-isomer_2_OHA_DH_cat_dom"/>
</dbReference>
<dbReference type="PANTHER" id="PTHR42789">
    <property type="entry name" value="D-ISOMER SPECIFIC 2-HYDROXYACID DEHYDROGENASE FAMILY PROTEIN (AFU_ORTHOLOGUE AFUA_6G10090)"/>
    <property type="match status" value="1"/>
</dbReference>
<feature type="domain" description="D-isomer specific 2-hydroxyacid dehydrogenase catalytic" evidence="5">
    <location>
        <begin position="10"/>
        <end position="311"/>
    </location>
</feature>
<evidence type="ECO:0000256" key="3">
    <source>
        <dbReference type="ARBA" id="ARBA00023027"/>
    </source>
</evidence>
<proteinExistence type="inferred from homology"/>
<dbReference type="Pfam" id="PF00389">
    <property type="entry name" value="2-Hacid_dh"/>
    <property type="match status" value="1"/>
</dbReference>
<name>A0A069CX86_WEIOS</name>
<keyword evidence="8" id="KW-1185">Reference proteome</keyword>
<dbReference type="Pfam" id="PF02826">
    <property type="entry name" value="2-Hacid_dh_C"/>
    <property type="match status" value="1"/>
</dbReference>
<dbReference type="GO" id="GO:0051287">
    <property type="term" value="F:NAD binding"/>
    <property type="evidence" value="ECO:0007669"/>
    <property type="project" value="InterPro"/>
</dbReference>
<gene>
    <name evidence="7" type="ORF">WOSG25_160130</name>
</gene>
<dbReference type="EMBL" id="DF820499">
    <property type="protein sequence ID" value="GAK31798.1"/>
    <property type="molecule type" value="Genomic_DNA"/>
</dbReference>
<protein>
    <submittedName>
        <fullName evidence="7">3-phosphoglycerate dehydrogenase</fullName>
    </submittedName>
</protein>